<dbReference type="InterPro" id="IPR052025">
    <property type="entry name" value="Xyloglucanase_GH74"/>
</dbReference>
<evidence type="ECO:0000313" key="2">
    <source>
        <dbReference type="Proteomes" id="UP001177769"/>
    </source>
</evidence>
<sequence>MSLNAWVATRKGLFEIAHRGSAGWQIVGHSFVGDPVSMVLPGSDHGQFDGRMFAALNLGHFGVKLQASDDEGKTWRELPAPVYPPQPEGGDAAQGPAWKLQQIWSLARSPAALWAGTLPGGLFKSVDGGESWALVESLWQRPERLGWFGGGYDAPGIHSICPHPSQPGELLLGISCGGAWHSADEGASWALRAKGMRADFMPPDQQQLENIQDPHRIVRCEAAPEVLWCQHHNGIWRSSDNGLSWQELKAPLSSFGFAVAAHPLDPLTAWFVPAVKDERRIPVDGALVVNRTRDGGQTWQTLRMGLPQQHCYDLVYRHGLAVDENGRHLLMGSTTGGLWASDDGGDSWATVSLNLPPIYAVQFG</sequence>
<dbReference type="KEGG" id="pais:PFX98_14955"/>
<dbReference type="EMBL" id="CP116346">
    <property type="protein sequence ID" value="WIT10224.1"/>
    <property type="molecule type" value="Genomic_DNA"/>
</dbReference>
<dbReference type="CDD" id="cd15482">
    <property type="entry name" value="Sialidase_non-viral"/>
    <property type="match status" value="1"/>
</dbReference>
<proteinExistence type="predicted"/>
<protein>
    <submittedName>
        <fullName evidence="1">Exo-alpha-sialidase</fullName>
    </submittedName>
</protein>
<dbReference type="RefSeq" id="WP_285231293.1">
    <property type="nucleotide sequence ID" value="NZ_CP116346.1"/>
</dbReference>
<dbReference type="Proteomes" id="UP001177769">
    <property type="component" value="Chromosome"/>
</dbReference>
<dbReference type="GO" id="GO:0010411">
    <property type="term" value="P:xyloglucan metabolic process"/>
    <property type="evidence" value="ECO:0007669"/>
    <property type="project" value="TreeGrafter"/>
</dbReference>
<dbReference type="SUPFAM" id="SSF110296">
    <property type="entry name" value="Oligoxyloglucan reducing end-specific cellobiohydrolase"/>
    <property type="match status" value="1"/>
</dbReference>
<dbReference type="PANTHER" id="PTHR43739:SF5">
    <property type="entry name" value="EXO-ALPHA-SIALIDASE"/>
    <property type="match status" value="1"/>
</dbReference>
<accession>A0AA95NA39</accession>
<keyword evidence="2" id="KW-1185">Reference proteome</keyword>
<gene>
    <name evidence="1" type="ORF">PFX98_14955</name>
</gene>
<dbReference type="AlphaFoldDB" id="A0AA95NA39"/>
<evidence type="ECO:0000313" key="1">
    <source>
        <dbReference type="EMBL" id="WIT10224.1"/>
    </source>
</evidence>
<dbReference type="PANTHER" id="PTHR43739">
    <property type="entry name" value="XYLOGLUCANASE (EUROFUNG)"/>
    <property type="match status" value="1"/>
</dbReference>
<organism evidence="1 2">
    <name type="scientific">Paucibacter sediminis</name>
    <dbReference type="NCBI Taxonomy" id="3019553"/>
    <lineage>
        <taxon>Bacteria</taxon>
        <taxon>Pseudomonadati</taxon>
        <taxon>Pseudomonadota</taxon>
        <taxon>Betaproteobacteria</taxon>
        <taxon>Burkholderiales</taxon>
        <taxon>Sphaerotilaceae</taxon>
        <taxon>Roseateles</taxon>
    </lineage>
</organism>
<dbReference type="Gene3D" id="2.130.10.10">
    <property type="entry name" value="YVTN repeat-like/Quinoprotein amine dehydrogenase"/>
    <property type="match status" value="1"/>
</dbReference>
<reference evidence="1" key="1">
    <citation type="submission" date="2023-01" db="EMBL/GenBank/DDBJ databases">
        <title>Whole genome sequence of Paucibacter sp. S2-9 isolated from pond sediment.</title>
        <authorList>
            <person name="Jung J.Y."/>
        </authorList>
    </citation>
    <scope>NUCLEOTIDE SEQUENCE</scope>
    <source>
        <strain evidence="1">S2-9</strain>
    </source>
</reference>
<dbReference type="InterPro" id="IPR015943">
    <property type="entry name" value="WD40/YVTN_repeat-like_dom_sf"/>
</dbReference>
<name>A0AA95NA39_9BURK</name>